<dbReference type="EMBL" id="QBKT01000008">
    <property type="protein sequence ID" value="PTX59691.1"/>
    <property type="molecule type" value="Genomic_DNA"/>
</dbReference>
<accession>A0A2T6BUD8</accession>
<dbReference type="PANTHER" id="PTHR42693">
    <property type="entry name" value="ARYLSULFATASE FAMILY MEMBER"/>
    <property type="match status" value="1"/>
</dbReference>
<evidence type="ECO:0000256" key="5">
    <source>
        <dbReference type="ARBA" id="ARBA00022801"/>
    </source>
</evidence>
<evidence type="ECO:0000313" key="8">
    <source>
        <dbReference type="EMBL" id="PTX59691.1"/>
    </source>
</evidence>
<comment type="caution">
    <text evidence="8">The sequence shown here is derived from an EMBL/GenBank/DDBJ whole genome shotgun (WGS) entry which is preliminary data.</text>
</comment>
<evidence type="ECO:0000256" key="2">
    <source>
        <dbReference type="ARBA" id="ARBA00008779"/>
    </source>
</evidence>
<sequence length="450" mass="51249">MIFILVDDLGWTDLSSYGSDYYQTPNIDKLASEGVKFTNAYAASAVCSPTRASILTGKYPARLQLTDFIPGKHAPNTKLLPPDWKKYLDTSEVTMVKIFQSNGYKTAHIGKWHLGKDSIYWPENQGFDVNIAGWSRGQPFKNKKKGKNGYFAPYGNPRLTDGPQKEYLTNRLAQEAKQFIEQHKNQPFFLNYWLYAVHTPLQATAEKVHKYKQLQDSTSHHKNPTYAAMIEHMDEAVGTILTTLKELDLEKNTIIVFTSDNGGLIGNHPRFKEKVTSNIPLKSGKGDRYEGGVRVPTIVYYPEKIKPSIEHTPTISVDFLPTLLDIANIPKKNLPETDGVSLASILLNQKDMASRPLFWHYPHYHTEGAVPHSAIRFNQYKLIHNLETNELELYDLSQDMGETHNLSSQNKEITNRLFKMLQEWKMAVGAQNPTINPSFFDYEKHLSLQN</sequence>
<comment type="similarity">
    <text evidence="2">Belongs to the sulfatase family.</text>
</comment>
<dbReference type="InterPro" id="IPR017850">
    <property type="entry name" value="Alkaline_phosphatase_core_sf"/>
</dbReference>
<keyword evidence="4" id="KW-0732">Signal</keyword>
<keyword evidence="3" id="KW-0479">Metal-binding</keyword>
<dbReference type="PANTHER" id="PTHR42693:SF42">
    <property type="entry name" value="ARYLSULFATASE G"/>
    <property type="match status" value="1"/>
</dbReference>
<keyword evidence="5" id="KW-0378">Hydrolase</keyword>
<protein>
    <submittedName>
        <fullName evidence="8">Arylsulfatase A-like enzyme</fullName>
    </submittedName>
</protein>
<evidence type="ECO:0000259" key="7">
    <source>
        <dbReference type="Pfam" id="PF00884"/>
    </source>
</evidence>
<dbReference type="Gene3D" id="3.30.1120.10">
    <property type="match status" value="1"/>
</dbReference>
<dbReference type="InterPro" id="IPR050738">
    <property type="entry name" value="Sulfatase"/>
</dbReference>
<proteinExistence type="inferred from homology"/>
<gene>
    <name evidence="8" type="ORF">C8N46_1081</name>
</gene>
<dbReference type="RefSeq" id="WP_245896895.1">
    <property type="nucleotide sequence ID" value="NZ_QBKT01000008.1"/>
</dbReference>
<reference evidence="8 9" key="1">
    <citation type="submission" date="2018-04" db="EMBL/GenBank/DDBJ databases">
        <title>Genomic Encyclopedia of Archaeal and Bacterial Type Strains, Phase II (KMG-II): from individual species to whole genera.</title>
        <authorList>
            <person name="Goeker M."/>
        </authorList>
    </citation>
    <scope>NUCLEOTIDE SEQUENCE [LARGE SCALE GENOMIC DNA]</scope>
    <source>
        <strain evidence="8 9">DSM 25731</strain>
    </source>
</reference>
<evidence type="ECO:0000256" key="1">
    <source>
        <dbReference type="ARBA" id="ARBA00001913"/>
    </source>
</evidence>
<dbReference type="Gene3D" id="3.40.720.10">
    <property type="entry name" value="Alkaline Phosphatase, subunit A"/>
    <property type="match status" value="1"/>
</dbReference>
<dbReference type="CDD" id="cd16144">
    <property type="entry name" value="ARS_like"/>
    <property type="match status" value="1"/>
</dbReference>
<dbReference type="SUPFAM" id="SSF53649">
    <property type="entry name" value="Alkaline phosphatase-like"/>
    <property type="match status" value="1"/>
</dbReference>
<evidence type="ECO:0000256" key="6">
    <source>
        <dbReference type="ARBA" id="ARBA00022837"/>
    </source>
</evidence>
<feature type="domain" description="Sulfatase N-terminal" evidence="7">
    <location>
        <begin position="2"/>
        <end position="329"/>
    </location>
</feature>
<dbReference type="InterPro" id="IPR000917">
    <property type="entry name" value="Sulfatase_N"/>
</dbReference>
<keyword evidence="6" id="KW-0106">Calcium</keyword>
<dbReference type="Proteomes" id="UP000244090">
    <property type="component" value="Unassembled WGS sequence"/>
</dbReference>
<evidence type="ECO:0000313" key="9">
    <source>
        <dbReference type="Proteomes" id="UP000244090"/>
    </source>
</evidence>
<keyword evidence="9" id="KW-1185">Reference proteome</keyword>
<name>A0A2T6BUD8_9FLAO</name>
<dbReference type="AlphaFoldDB" id="A0A2T6BUD8"/>
<dbReference type="GO" id="GO:0046872">
    <property type="term" value="F:metal ion binding"/>
    <property type="evidence" value="ECO:0007669"/>
    <property type="project" value="UniProtKB-KW"/>
</dbReference>
<dbReference type="PROSITE" id="PS00149">
    <property type="entry name" value="SULFATASE_2"/>
    <property type="match status" value="1"/>
</dbReference>
<dbReference type="PROSITE" id="PS00523">
    <property type="entry name" value="SULFATASE_1"/>
    <property type="match status" value="1"/>
</dbReference>
<dbReference type="InterPro" id="IPR024607">
    <property type="entry name" value="Sulfatase_CS"/>
</dbReference>
<comment type="cofactor">
    <cofactor evidence="1">
        <name>Ca(2+)</name>
        <dbReference type="ChEBI" id="CHEBI:29108"/>
    </cofactor>
</comment>
<dbReference type="Pfam" id="PF00884">
    <property type="entry name" value="Sulfatase"/>
    <property type="match status" value="1"/>
</dbReference>
<organism evidence="8 9">
    <name type="scientific">Kordia periserrulae</name>
    <dbReference type="NCBI Taxonomy" id="701523"/>
    <lineage>
        <taxon>Bacteria</taxon>
        <taxon>Pseudomonadati</taxon>
        <taxon>Bacteroidota</taxon>
        <taxon>Flavobacteriia</taxon>
        <taxon>Flavobacteriales</taxon>
        <taxon>Flavobacteriaceae</taxon>
        <taxon>Kordia</taxon>
    </lineage>
</organism>
<evidence type="ECO:0000256" key="3">
    <source>
        <dbReference type="ARBA" id="ARBA00022723"/>
    </source>
</evidence>
<dbReference type="GO" id="GO:0004065">
    <property type="term" value="F:arylsulfatase activity"/>
    <property type="evidence" value="ECO:0007669"/>
    <property type="project" value="TreeGrafter"/>
</dbReference>
<evidence type="ECO:0000256" key="4">
    <source>
        <dbReference type="ARBA" id="ARBA00022729"/>
    </source>
</evidence>